<feature type="signal peptide" evidence="1">
    <location>
        <begin position="1"/>
        <end position="30"/>
    </location>
</feature>
<dbReference type="AlphaFoldDB" id="A0A4V3REL2"/>
<organism evidence="3 4">
    <name type="scientific">Lactobacillus intestinalis</name>
    <dbReference type="NCBI Taxonomy" id="151781"/>
    <lineage>
        <taxon>Bacteria</taxon>
        <taxon>Bacillati</taxon>
        <taxon>Bacillota</taxon>
        <taxon>Bacilli</taxon>
        <taxon>Lactobacillales</taxon>
        <taxon>Lactobacillaceae</taxon>
        <taxon>Lactobacillus</taxon>
    </lineage>
</organism>
<protein>
    <recommendedName>
        <fullName evidence="2">S-layer protein C-terminal domain-containing protein</fullName>
    </recommendedName>
</protein>
<proteinExistence type="predicted"/>
<dbReference type="EMBL" id="SRYV01000003">
    <property type="protein sequence ID" value="TGY16920.1"/>
    <property type="molecule type" value="Genomic_DNA"/>
</dbReference>
<name>A0A4V3REL2_9LACO</name>
<dbReference type="RefSeq" id="WP_135960340.1">
    <property type="nucleotide sequence ID" value="NZ_AQFR02000001.1"/>
</dbReference>
<keyword evidence="1" id="KW-0732">Signal</keyword>
<evidence type="ECO:0000313" key="4">
    <source>
        <dbReference type="Proteomes" id="UP000309117"/>
    </source>
</evidence>
<evidence type="ECO:0000313" key="3">
    <source>
        <dbReference type="EMBL" id="TGY16920.1"/>
    </source>
</evidence>
<dbReference type="Pfam" id="PF03217">
    <property type="entry name" value="SlpA"/>
    <property type="match status" value="1"/>
</dbReference>
<gene>
    <name evidence="3" type="ORF">E5351_02725</name>
</gene>
<reference evidence="3 4" key="1">
    <citation type="submission" date="2019-04" db="EMBL/GenBank/DDBJ databases">
        <title>Microbes associate with the intestines of laboratory mice.</title>
        <authorList>
            <person name="Navarre W."/>
            <person name="Wong E."/>
            <person name="Huang K."/>
            <person name="Tropini C."/>
            <person name="Ng K."/>
            <person name="Yu B."/>
        </authorList>
    </citation>
    <scope>NUCLEOTIDE SEQUENCE [LARGE SCALE GENOMIC DNA]</scope>
    <source>
        <strain evidence="3 4">NM61_E11</strain>
    </source>
</reference>
<feature type="chain" id="PRO_5020208719" description="S-layer protein C-terminal domain-containing protein" evidence="1">
    <location>
        <begin position="31"/>
        <end position="643"/>
    </location>
</feature>
<dbReference type="InterPro" id="IPR024968">
    <property type="entry name" value="SlpA_C_lactobacillus"/>
</dbReference>
<sequence length="643" mass="73302">MKINKPILLTSSALLALSLLGASKTQTVSASQNTITVAAPYYNDYITVYNRQGKPLKEPYKVKKNQPIKTYGSISINQRYSLFESFPPTRIINGVSYYSLGKGGYVKTNNVGSATKDGKLGIRFNTYIYDKNGKRLKTFNGKKAYIPKNTQFQYLGPLYGTRPETFYNIGNGRYVKSSDITKLNGKGVLRLNYNSYLYNRKGQRIKGTKLVKNSIINYAGKIKSANKDAVYTFYKGSGNQFYQLDQYKIKGKTYYAVGGGRYINAYNVGQVDSNYVYKTGSTYIVPRNDLSYRNSNLQPIDEVARAGKKLKTDLFVVNGQGDNAELYARVKVGKNYRYLWWGDYSEYPQDDPTSNFQIRFNLRTHDYEDLTKSYFSFKSRNETPIYNIDAQQQTLPGSKITTSDDVSNTQNIYNIDGMWYLWDAKENKAELFYHLQNRIAFFASKGYEDIGNSFVKADDVNVCGIKLTPQNTPEEAKADSALASASQKDQLKEYVDEAPSVRETYKYKLSSYFLRANYDGVVSDAEKAMKSDKTTALEVKELLWQLKQDKADLNGAKVKVKNIKDLTFNEANQILQVMNNYYANSFYSSGIAKDSVAIYQHWAHKDGYYPTYRWNSSKVSVFMLRQQGEKNRILDVSDFATEN</sequence>
<comment type="caution">
    <text evidence="3">The sequence shown here is derived from an EMBL/GenBank/DDBJ whole genome shotgun (WGS) entry which is preliminary data.</text>
</comment>
<evidence type="ECO:0000259" key="2">
    <source>
        <dbReference type="Pfam" id="PF03217"/>
    </source>
</evidence>
<dbReference type="Gene3D" id="1.20.5.420">
    <property type="entry name" value="Immunoglobulin FC, subunit C"/>
    <property type="match status" value="1"/>
</dbReference>
<evidence type="ECO:0000256" key="1">
    <source>
        <dbReference type="SAM" id="SignalP"/>
    </source>
</evidence>
<dbReference type="Proteomes" id="UP000309117">
    <property type="component" value="Unassembled WGS sequence"/>
</dbReference>
<accession>A0A4V3REL2</accession>
<feature type="domain" description="S-layer protein C-terminal" evidence="2">
    <location>
        <begin position="114"/>
        <end position="177"/>
    </location>
</feature>